<dbReference type="EMBL" id="LXQA010502492">
    <property type="protein sequence ID" value="MCI55840.1"/>
    <property type="molecule type" value="Genomic_DNA"/>
</dbReference>
<accession>A0A392T6R6</accession>
<evidence type="ECO:0000313" key="1">
    <source>
        <dbReference type="EMBL" id="MCI55840.1"/>
    </source>
</evidence>
<dbReference type="AlphaFoldDB" id="A0A392T6R6"/>
<sequence>GLAFPPPETRNPSRGRFATCATVLGGGGFRHRSVAADLGSIVLDLDGVV</sequence>
<protein>
    <submittedName>
        <fullName evidence="1">Uncharacterized protein</fullName>
    </submittedName>
</protein>
<reference evidence="1 2" key="1">
    <citation type="journal article" date="2018" name="Front. Plant Sci.">
        <title>Red Clover (Trifolium pratense) and Zigzag Clover (T. medium) - A Picture of Genomic Similarities and Differences.</title>
        <authorList>
            <person name="Dluhosova J."/>
            <person name="Istvanek J."/>
            <person name="Nedelnik J."/>
            <person name="Repkova J."/>
        </authorList>
    </citation>
    <scope>NUCLEOTIDE SEQUENCE [LARGE SCALE GENOMIC DNA]</scope>
    <source>
        <strain evidence="2">cv. 10/8</strain>
        <tissue evidence="1">Leaf</tissue>
    </source>
</reference>
<feature type="non-terminal residue" evidence="1">
    <location>
        <position position="1"/>
    </location>
</feature>
<evidence type="ECO:0000313" key="2">
    <source>
        <dbReference type="Proteomes" id="UP000265520"/>
    </source>
</evidence>
<name>A0A392T6R6_9FABA</name>
<keyword evidence="2" id="KW-1185">Reference proteome</keyword>
<proteinExistence type="predicted"/>
<dbReference type="Proteomes" id="UP000265520">
    <property type="component" value="Unassembled WGS sequence"/>
</dbReference>
<comment type="caution">
    <text evidence="1">The sequence shown here is derived from an EMBL/GenBank/DDBJ whole genome shotgun (WGS) entry which is preliminary data.</text>
</comment>
<organism evidence="1 2">
    <name type="scientific">Trifolium medium</name>
    <dbReference type="NCBI Taxonomy" id="97028"/>
    <lineage>
        <taxon>Eukaryota</taxon>
        <taxon>Viridiplantae</taxon>
        <taxon>Streptophyta</taxon>
        <taxon>Embryophyta</taxon>
        <taxon>Tracheophyta</taxon>
        <taxon>Spermatophyta</taxon>
        <taxon>Magnoliopsida</taxon>
        <taxon>eudicotyledons</taxon>
        <taxon>Gunneridae</taxon>
        <taxon>Pentapetalae</taxon>
        <taxon>rosids</taxon>
        <taxon>fabids</taxon>
        <taxon>Fabales</taxon>
        <taxon>Fabaceae</taxon>
        <taxon>Papilionoideae</taxon>
        <taxon>50 kb inversion clade</taxon>
        <taxon>NPAAA clade</taxon>
        <taxon>Hologalegina</taxon>
        <taxon>IRL clade</taxon>
        <taxon>Trifolieae</taxon>
        <taxon>Trifolium</taxon>
    </lineage>
</organism>